<reference evidence="3 4" key="1">
    <citation type="journal article" date="2014" name="BMC Genomics">
        <title>Genome sequencing of four Aureobasidium pullulans varieties: biotechnological potential, stress tolerance, and description of new species.</title>
        <authorList>
            <person name="Gostin Ar C."/>
            <person name="Ohm R.A."/>
            <person name="Kogej T."/>
            <person name="Sonjak S."/>
            <person name="Turk M."/>
            <person name="Zajc J."/>
            <person name="Zalar P."/>
            <person name="Grube M."/>
            <person name="Sun H."/>
            <person name="Han J."/>
            <person name="Sharma A."/>
            <person name="Chiniquy J."/>
            <person name="Ngan C.Y."/>
            <person name="Lipzen A."/>
            <person name="Barry K."/>
            <person name="Grigoriev I.V."/>
            <person name="Gunde-Cimerman N."/>
        </authorList>
    </citation>
    <scope>NUCLEOTIDE SEQUENCE [LARGE SCALE GENOMIC DNA]</scope>
    <source>
        <strain evidence="3 4">EXF-2481</strain>
    </source>
</reference>
<dbReference type="OMA" id="EINNAQW"/>
<dbReference type="Proteomes" id="UP000030641">
    <property type="component" value="Unassembled WGS sequence"/>
</dbReference>
<accession>A0A074YEB0</accession>
<feature type="domain" description="DUF7587" evidence="2">
    <location>
        <begin position="35"/>
        <end position="169"/>
    </location>
</feature>
<evidence type="ECO:0000256" key="1">
    <source>
        <dbReference type="SAM" id="MobiDB-lite"/>
    </source>
</evidence>
<proteinExistence type="predicted"/>
<dbReference type="GeneID" id="25363505"/>
<dbReference type="OrthoDB" id="4152607at2759"/>
<dbReference type="AlphaFoldDB" id="A0A074YEB0"/>
<dbReference type="InterPro" id="IPR056009">
    <property type="entry name" value="DUF7587"/>
</dbReference>
<dbReference type="InParanoid" id="A0A074YEB0"/>
<sequence length="318" mass="35905">MALPPSPDLSDTGLDSSGSLESSGFQALEGSRSTVPRYLFRCYSPSSGSICSVKRIRPRTPPTAFGPHTRDIVECHLRWGRQIESKFVSWTNSILVALVYAIRKLESDHYKDAKKEGICIAVLDVSTVPKTTPIYPANALMEAFDLPYDTPYKQYNHSWEFLVHGKVKNTPSNQRFSVLAIEEFIADGLFSIFKPFQDPESRLYARMNHVREELRLQSVVLDADIHAIAYMATSYHIEFALPVASALTAMLPVDTRLPANIKVLSECHFKGLRVPYSYLTQPQHSLNGPEDNEVSRFHRLMLSVCDLRIDEERALQGR</sequence>
<dbReference type="RefSeq" id="XP_013343019.1">
    <property type="nucleotide sequence ID" value="XM_013487565.1"/>
</dbReference>
<dbReference type="Pfam" id="PF24494">
    <property type="entry name" value="DUF7587"/>
    <property type="match status" value="1"/>
</dbReference>
<dbReference type="HOGENOM" id="CLU_815239_0_0_1"/>
<evidence type="ECO:0000313" key="4">
    <source>
        <dbReference type="Proteomes" id="UP000030641"/>
    </source>
</evidence>
<dbReference type="EMBL" id="KL584762">
    <property type="protein sequence ID" value="KEQ94409.1"/>
    <property type="molecule type" value="Genomic_DNA"/>
</dbReference>
<protein>
    <recommendedName>
        <fullName evidence="2">DUF7587 domain-containing protein</fullName>
    </recommendedName>
</protein>
<keyword evidence="4" id="KW-1185">Reference proteome</keyword>
<dbReference type="STRING" id="1043005.A0A074YEB0"/>
<name>A0A074YEB0_AURSE</name>
<evidence type="ECO:0000259" key="2">
    <source>
        <dbReference type="Pfam" id="PF24494"/>
    </source>
</evidence>
<feature type="compositionally biased region" description="Low complexity" evidence="1">
    <location>
        <begin position="8"/>
        <end position="24"/>
    </location>
</feature>
<feature type="region of interest" description="Disordered" evidence="1">
    <location>
        <begin position="1"/>
        <end position="25"/>
    </location>
</feature>
<gene>
    <name evidence="3" type="ORF">AUEXF2481DRAFT_275216</name>
</gene>
<evidence type="ECO:0000313" key="3">
    <source>
        <dbReference type="EMBL" id="KEQ94409.1"/>
    </source>
</evidence>
<organism evidence="3 4">
    <name type="scientific">Aureobasidium subglaciale (strain EXF-2481)</name>
    <name type="common">Aureobasidium pullulans var. subglaciale</name>
    <dbReference type="NCBI Taxonomy" id="1043005"/>
    <lineage>
        <taxon>Eukaryota</taxon>
        <taxon>Fungi</taxon>
        <taxon>Dikarya</taxon>
        <taxon>Ascomycota</taxon>
        <taxon>Pezizomycotina</taxon>
        <taxon>Dothideomycetes</taxon>
        <taxon>Dothideomycetidae</taxon>
        <taxon>Dothideales</taxon>
        <taxon>Saccotheciaceae</taxon>
        <taxon>Aureobasidium</taxon>
    </lineage>
</organism>